<feature type="transmembrane region" description="Helical" evidence="1">
    <location>
        <begin position="18"/>
        <end position="36"/>
    </location>
</feature>
<dbReference type="EMBL" id="CALTRL010003138">
    <property type="protein sequence ID" value="CAH7677673.1"/>
    <property type="molecule type" value="Genomic_DNA"/>
</dbReference>
<gene>
    <name evidence="2" type="ORF">PPACK8108_LOCUS12850</name>
    <name evidence="3" type="ORF">PPACK8108_LOCUS12851</name>
</gene>
<keyword evidence="1" id="KW-1133">Transmembrane helix</keyword>
<organism evidence="3 4">
    <name type="scientific">Phakopsora pachyrhizi</name>
    <name type="common">Asian soybean rust disease fungus</name>
    <dbReference type="NCBI Taxonomy" id="170000"/>
    <lineage>
        <taxon>Eukaryota</taxon>
        <taxon>Fungi</taxon>
        <taxon>Dikarya</taxon>
        <taxon>Basidiomycota</taxon>
        <taxon>Pucciniomycotina</taxon>
        <taxon>Pucciniomycetes</taxon>
        <taxon>Pucciniales</taxon>
        <taxon>Phakopsoraceae</taxon>
        <taxon>Phakopsora</taxon>
    </lineage>
</organism>
<evidence type="ECO:0000313" key="2">
    <source>
        <dbReference type="EMBL" id="CAH7677673.1"/>
    </source>
</evidence>
<protein>
    <submittedName>
        <fullName evidence="3">Expressed protein</fullName>
    </submittedName>
</protein>
<sequence length="97" mass="11453">MFPLLVIFRDGRDSRQSFFLLQIHVGEVFLFIYYIYTSGNAPHLLPHSFFYILLFFLLFSFYTTFLILALIPVITFCHTLLPFSGFHLPSQLHSIWS</sequence>
<evidence type="ECO:0000313" key="3">
    <source>
        <dbReference type="EMBL" id="CAH7677674.1"/>
    </source>
</evidence>
<proteinExistence type="predicted"/>
<evidence type="ECO:0000256" key="1">
    <source>
        <dbReference type="SAM" id="Phobius"/>
    </source>
</evidence>
<feature type="non-terminal residue" evidence="3">
    <location>
        <position position="97"/>
    </location>
</feature>
<keyword evidence="1" id="KW-0812">Transmembrane</keyword>
<reference evidence="3" key="1">
    <citation type="submission" date="2022-06" db="EMBL/GenBank/DDBJ databases">
        <authorList>
            <consortium name="SYNGENTA / RWTH Aachen University"/>
        </authorList>
    </citation>
    <scope>NUCLEOTIDE SEQUENCE</scope>
</reference>
<dbReference type="Proteomes" id="UP001153365">
    <property type="component" value="Unassembled WGS sequence"/>
</dbReference>
<dbReference type="EMBL" id="CALTRL010003138">
    <property type="protein sequence ID" value="CAH7677674.1"/>
    <property type="molecule type" value="Genomic_DNA"/>
</dbReference>
<feature type="non-terminal residue" evidence="3">
    <location>
        <position position="1"/>
    </location>
</feature>
<accession>A0AAV0B4T7</accession>
<evidence type="ECO:0000313" key="4">
    <source>
        <dbReference type="Proteomes" id="UP001153365"/>
    </source>
</evidence>
<keyword evidence="4" id="KW-1185">Reference proteome</keyword>
<dbReference type="AlphaFoldDB" id="A0AAV0B4T7"/>
<comment type="caution">
    <text evidence="3">The sequence shown here is derived from an EMBL/GenBank/DDBJ whole genome shotgun (WGS) entry which is preliminary data.</text>
</comment>
<feature type="transmembrane region" description="Helical" evidence="1">
    <location>
        <begin position="48"/>
        <end position="81"/>
    </location>
</feature>
<name>A0AAV0B4T7_PHAPC</name>
<keyword evidence="1" id="KW-0472">Membrane</keyword>